<dbReference type="EMBL" id="JAODUO010000631">
    <property type="protein sequence ID" value="KAK2176914.1"/>
    <property type="molecule type" value="Genomic_DNA"/>
</dbReference>
<dbReference type="AlphaFoldDB" id="A0AAD9KSM2"/>
<reference evidence="1" key="1">
    <citation type="journal article" date="2023" name="Mol. Biol. Evol.">
        <title>Third-Generation Sequencing Reveals the Adaptive Role of the Epigenome in Three Deep-Sea Polychaetes.</title>
        <authorList>
            <person name="Perez M."/>
            <person name="Aroh O."/>
            <person name="Sun Y."/>
            <person name="Lan Y."/>
            <person name="Juniper S.K."/>
            <person name="Young C.R."/>
            <person name="Angers B."/>
            <person name="Qian P.Y."/>
        </authorList>
    </citation>
    <scope>NUCLEOTIDE SEQUENCE</scope>
    <source>
        <strain evidence="1">R07B-5</strain>
    </source>
</reference>
<name>A0AAD9KSM2_RIDPI</name>
<dbReference type="PANTHER" id="PTHR31389:SF4">
    <property type="entry name" value="LD39211P"/>
    <property type="match status" value="1"/>
</dbReference>
<evidence type="ECO:0000313" key="1">
    <source>
        <dbReference type="EMBL" id="KAK2176914.1"/>
    </source>
</evidence>
<dbReference type="Proteomes" id="UP001209878">
    <property type="component" value="Unassembled WGS sequence"/>
</dbReference>
<accession>A0AAD9KSM2</accession>
<organism evidence="1 2">
    <name type="scientific">Ridgeia piscesae</name>
    <name type="common">Tubeworm</name>
    <dbReference type="NCBI Taxonomy" id="27915"/>
    <lineage>
        <taxon>Eukaryota</taxon>
        <taxon>Metazoa</taxon>
        <taxon>Spiralia</taxon>
        <taxon>Lophotrochozoa</taxon>
        <taxon>Annelida</taxon>
        <taxon>Polychaeta</taxon>
        <taxon>Sedentaria</taxon>
        <taxon>Canalipalpata</taxon>
        <taxon>Sabellida</taxon>
        <taxon>Siboglinidae</taxon>
        <taxon>Ridgeia</taxon>
    </lineage>
</organism>
<protein>
    <submittedName>
        <fullName evidence="1">Uncharacterized protein</fullName>
    </submittedName>
</protein>
<dbReference type="Pfam" id="PF07801">
    <property type="entry name" value="DUF1647"/>
    <property type="match status" value="1"/>
</dbReference>
<keyword evidence="2" id="KW-1185">Reference proteome</keyword>
<comment type="caution">
    <text evidence="1">The sequence shown here is derived from an EMBL/GenBank/DDBJ whole genome shotgun (WGS) entry which is preliminary data.</text>
</comment>
<evidence type="ECO:0000313" key="2">
    <source>
        <dbReference type="Proteomes" id="UP001209878"/>
    </source>
</evidence>
<dbReference type="InterPro" id="IPR012444">
    <property type="entry name" value="DUF1647"/>
</dbReference>
<dbReference type="PANTHER" id="PTHR31389">
    <property type="entry name" value="LD39211P"/>
    <property type="match status" value="1"/>
</dbReference>
<gene>
    <name evidence="1" type="ORF">NP493_632g02048</name>
</gene>
<sequence>MTELTAGQTRLKPSLSKRSLGSSALVKGHHIQSKQHISDRHSLFKPPHLHNTHAFEKRQVPFKPPFVYRSLASSTVGKPFNVSLDIVQSLHLIPETFTILTSANVDDVVFVTAASSDHFIESMNLISSVQTFKPGHVIIYYDLGLQPTQANEVRSWCSVELRKFGNPAYPKHVTEELKTYAFKLLIIQEILREFPGMFWMDASVRLKGSDLSAAYAKAVETNGFVIINNGSNTIYTETYPGLYDYMPSDIERLKKTWVRASGFMLIYNTFETFNNYLLWMYLCVLDRKCAAPHTTINCVYDKKNKATTWAKCHRYDQSVVNVLAANRWNFDNKAYYVRRVPFTVMRLKWMWFSDAPTRCSQTSRRK</sequence>
<proteinExistence type="predicted"/>